<comment type="caution">
    <text evidence="1">The sequence shown here is derived from an EMBL/GenBank/DDBJ whole genome shotgun (WGS) entry which is preliminary data.</text>
</comment>
<sequence length="249" mass="27781">MAEDGQGLLQRLGTIRSFRTVRQPYSIAEPQLLQQLRDAGWKPNSATCSETELREAVRIMEDLHWQVIERGKGQCPPLRGNMQAGLEARLLSLLKLEDPACHLLQPHTRAAEVSPSGPVAPFYFFAPKLEGPVLAVQGTCQELGAASFDQPRGQSHPRALFEPVSEFLVGRVLMTPPKHSGKWFEYKPCAVWGGRFVADARPPIAVDAIVRHQIIDPFGIPLFNIDYQSAPEWMLQLCPGLVFVWHILS</sequence>
<evidence type="ECO:0000313" key="2">
    <source>
        <dbReference type="Proteomes" id="UP000186817"/>
    </source>
</evidence>
<organism evidence="1 2">
    <name type="scientific">Symbiodinium microadriaticum</name>
    <name type="common">Dinoflagellate</name>
    <name type="synonym">Zooxanthella microadriatica</name>
    <dbReference type="NCBI Taxonomy" id="2951"/>
    <lineage>
        <taxon>Eukaryota</taxon>
        <taxon>Sar</taxon>
        <taxon>Alveolata</taxon>
        <taxon>Dinophyceae</taxon>
        <taxon>Suessiales</taxon>
        <taxon>Symbiodiniaceae</taxon>
        <taxon>Symbiodinium</taxon>
    </lineage>
</organism>
<evidence type="ECO:0000313" key="1">
    <source>
        <dbReference type="EMBL" id="OLQ15687.1"/>
    </source>
</evidence>
<keyword evidence="2" id="KW-1185">Reference proteome</keyword>
<dbReference type="Proteomes" id="UP000186817">
    <property type="component" value="Unassembled WGS sequence"/>
</dbReference>
<protein>
    <submittedName>
        <fullName evidence="1">Uncharacterized protein</fullName>
    </submittedName>
</protein>
<proteinExistence type="predicted"/>
<name>A0A1Q9F7P9_SYMMI</name>
<dbReference type="EMBL" id="LSRX01000001">
    <property type="protein sequence ID" value="OLQ15687.1"/>
    <property type="molecule type" value="Genomic_DNA"/>
</dbReference>
<dbReference type="AlphaFoldDB" id="A0A1Q9F7P9"/>
<gene>
    <name evidence="1" type="ORF">AK812_SmicGene103</name>
</gene>
<reference evidence="1 2" key="1">
    <citation type="submission" date="2016-02" db="EMBL/GenBank/DDBJ databases">
        <title>Genome analysis of coral dinoflagellate symbionts highlights evolutionary adaptations to a symbiotic lifestyle.</title>
        <authorList>
            <person name="Aranda M."/>
            <person name="Li Y."/>
            <person name="Liew Y.J."/>
            <person name="Baumgarten S."/>
            <person name="Simakov O."/>
            <person name="Wilson M."/>
            <person name="Piel J."/>
            <person name="Ashoor H."/>
            <person name="Bougouffa S."/>
            <person name="Bajic V.B."/>
            <person name="Ryu T."/>
            <person name="Ravasi T."/>
            <person name="Bayer T."/>
            <person name="Micklem G."/>
            <person name="Kim H."/>
            <person name="Bhak J."/>
            <person name="Lajeunesse T.C."/>
            <person name="Voolstra C.R."/>
        </authorList>
    </citation>
    <scope>NUCLEOTIDE SEQUENCE [LARGE SCALE GENOMIC DNA]</scope>
    <source>
        <strain evidence="1 2">CCMP2467</strain>
    </source>
</reference>
<accession>A0A1Q9F7P9</accession>